<reference evidence="2" key="1">
    <citation type="submission" date="2013-08" db="EMBL/GenBank/DDBJ databases">
        <authorList>
            <person name="Mendez C."/>
            <person name="Richter M."/>
            <person name="Ferrer M."/>
            <person name="Sanchez J."/>
        </authorList>
    </citation>
    <scope>NUCLEOTIDE SEQUENCE</scope>
</reference>
<keyword evidence="2" id="KW-0378">Hydrolase</keyword>
<dbReference type="GO" id="GO:0008240">
    <property type="term" value="F:tripeptidyl-peptidase activity"/>
    <property type="evidence" value="ECO:0007669"/>
    <property type="project" value="TreeGrafter"/>
</dbReference>
<evidence type="ECO:0000313" key="2">
    <source>
        <dbReference type="EMBL" id="EQD49038.1"/>
    </source>
</evidence>
<name>T0ZWU5_9ZZZZ</name>
<feature type="non-terminal residue" evidence="2">
    <location>
        <position position="182"/>
    </location>
</feature>
<dbReference type="InterPro" id="IPR050819">
    <property type="entry name" value="Tripeptidyl-peptidase_I"/>
</dbReference>
<sequence length="182" mass="19052">VDAYGSPTIQSDLQTFDQQFGLANPTLNIIYPDGRVNWTPTATELGWAQETSLDVEWSHAMAPGATIDLLIAPTSNGDALNLAEQYAVTHHLGNVMSMSFGAPESAIAGVGNNLQLMQAHFIYGLARAQGMTVFASSGDNGATNGASSPNPLFPASDPLVTSVGGTNLFTSNSGAYQSETVW</sequence>
<reference evidence="2" key="2">
    <citation type="journal article" date="2014" name="ISME J.">
        <title>Microbial stratification in low pH oxic and suboxic macroscopic growths along an acid mine drainage.</title>
        <authorList>
            <person name="Mendez-Garcia C."/>
            <person name="Mesa V."/>
            <person name="Sprenger R.R."/>
            <person name="Richter M."/>
            <person name="Diez M.S."/>
            <person name="Solano J."/>
            <person name="Bargiela R."/>
            <person name="Golyshina O.V."/>
            <person name="Manteca A."/>
            <person name="Ramos J.L."/>
            <person name="Gallego J.R."/>
            <person name="Llorente I."/>
            <person name="Martins Dos Santos V.A."/>
            <person name="Jensen O.N."/>
            <person name="Pelaez A.I."/>
            <person name="Sanchez J."/>
            <person name="Ferrer M."/>
        </authorList>
    </citation>
    <scope>NUCLEOTIDE SEQUENCE</scope>
</reference>
<dbReference type="InterPro" id="IPR036852">
    <property type="entry name" value="Peptidase_S8/S53_dom_sf"/>
</dbReference>
<dbReference type="PANTHER" id="PTHR14218:SF15">
    <property type="entry name" value="TRIPEPTIDYL-PEPTIDASE 1"/>
    <property type="match status" value="1"/>
</dbReference>
<dbReference type="SUPFAM" id="SSF52743">
    <property type="entry name" value="Subtilisin-like"/>
    <property type="match status" value="1"/>
</dbReference>
<dbReference type="InterPro" id="IPR030400">
    <property type="entry name" value="Sedolisin_dom"/>
</dbReference>
<dbReference type="Gene3D" id="3.40.50.200">
    <property type="entry name" value="Peptidase S8/S53 domain"/>
    <property type="match status" value="1"/>
</dbReference>
<feature type="non-terminal residue" evidence="2">
    <location>
        <position position="1"/>
    </location>
</feature>
<keyword evidence="2" id="KW-0645">Protease</keyword>
<comment type="caution">
    <text evidence="2">The sequence shown here is derived from an EMBL/GenBank/DDBJ whole genome shotgun (WGS) entry which is preliminary data.</text>
</comment>
<proteinExistence type="predicted"/>
<gene>
    <name evidence="2" type="ORF">B1A_13838</name>
</gene>
<organism evidence="2">
    <name type="scientific">mine drainage metagenome</name>
    <dbReference type="NCBI Taxonomy" id="410659"/>
    <lineage>
        <taxon>unclassified sequences</taxon>
        <taxon>metagenomes</taxon>
        <taxon>ecological metagenomes</taxon>
    </lineage>
</organism>
<dbReference type="GO" id="GO:0004252">
    <property type="term" value="F:serine-type endopeptidase activity"/>
    <property type="evidence" value="ECO:0007669"/>
    <property type="project" value="InterPro"/>
</dbReference>
<dbReference type="PANTHER" id="PTHR14218">
    <property type="entry name" value="PROTEASE S8 TRIPEPTIDYL PEPTIDASE I CLN2"/>
    <property type="match status" value="1"/>
</dbReference>
<protein>
    <submittedName>
        <fullName evidence="2">Protease-like protein</fullName>
    </submittedName>
</protein>
<dbReference type="PROSITE" id="PS51695">
    <property type="entry name" value="SEDOLISIN"/>
    <property type="match status" value="1"/>
</dbReference>
<evidence type="ECO:0000259" key="1">
    <source>
        <dbReference type="PROSITE" id="PS51695"/>
    </source>
</evidence>
<accession>T0ZWU5</accession>
<dbReference type="GO" id="GO:0006508">
    <property type="term" value="P:proteolysis"/>
    <property type="evidence" value="ECO:0007669"/>
    <property type="project" value="UniProtKB-KW"/>
</dbReference>
<dbReference type="AlphaFoldDB" id="T0ZWU5"/>
<dbReference type="EMBL" id="AUZX01010147">
    <property type="protein sequence ID" value="EQD49038.1"/>
    <property type="molecule type" value="Genomic_DNA"/>
</dbReference>
<feature type="domain" description="Peptidase S53" evidence="1">
    <location>
        <begin position="1"/>
        <end position="182"/>
    </location>
</feature>